<dbReference type="InterPro" id="IPR029083">
    <property type="entry name" value="Imm32"/>
</dbReference>
<sequence length="122" mass="13138">MHVLYAESTGEIELSGTAADLSRLARRLRGREPILLDRRDDPAPYDRALSVVTVTLTSGAVHVSVDGDTLRLEGGGRALELLAANIESVADADDSAYHLHIEYPGDEYVAPTSRPLVVALRS</sequence>
<accession>A0ABV8LXE4</accession>
<protein>
    <submittedName>
        <fullName evidence="1">Uncharacterized protein</fullName>
    </submittedName>
</protein>
<dbReference type="Proteomes" id="UP001595816">
    <property type="component" value="Unassembled WGS sequence"/>
</dbReference>
<keyword evidence="2" id="KW-1185">Reference proteome</keyword>
<evidence type="ECO:0000313" key="2">
    <source>
        <dbReference type="Proteomes" id="UP001595816"/>
    </source>
</evidence>
<comment type="caution">
    <text evidence="1">The sequence shown here is derived from an EMBL/GenBank/DDBJ whole genome shotgun (WGS) entry which is preliminary data.</text>
</comment>
<gene>
    <name evidence="1" type="ORF">ACFOZ4_31360</name>
</gene>
<name>A0ABV8LXE4_9ACTN</name>
<proteinExistence type="predicted"/>
<dbReference type="EMBL" id="JBHSAY010000020">
    <property type="protein sequence ID" value="MFC4135133.1"/>
    <property type="molecule type" value="Genomic_DNA"/>
</dbReference>
<reference evidence="2" key="1">
    <citation type="journal article" date="2019" name="Int. J. Syst. Evol. Microbiol.">
        <title>The Global Catalogue of Microorganisms (GCM) 10K type strain sequencing project: providing services to taxonomists for standard genome sequencing and annotation.</title>
        <authorList>
            <consortium name="The Broad Institute Genomics Platform"/>
            <consortium name="The Broad Institute Genome Sequencing Center for Infectious Disease"/>
            <person name="Wu L."/>
            <person name="Ma J."/>
        </authorList>
    </citation>
    <scope>NUCLEOTIDE SEQUENCE [LARGE SCALE GENOMIC DNA]</scope>
    <source>
        <strain evidence="2">CGMCC 4.7289</strain>
    </source>
</reference>
<evidence type="ECO:0000313" key="1">
    <source>
        <dbReference type="EMBL" id="MFC4135133.1"/>
    </source>
</evidence>
<dbReference type="RefSeq" id="WP_253763013.1">
    <property type="nucleotide sequence ID" value="NZ_JAMZDZ010000001.1"/>
</dbReference>
<organism evidence="1 2">
    <name type="scientific">Hamadaea flava</name>
    <dbReference type="NCBI Taxonomy" id="1742688"/>
    <lineage>
        <taxon>Bacteria</taxon>
        <taxon>Bacillati</taxon>
        <taxon>Actinomycetota</taxon>
        <taxon>Actinomycetes</taxon>
        <taxon>Micromonosporales</taxon>
        <taxon>Micromonosporaceae</taxon>
        <taxon>Hamadaea</taxon>
    </lineage>
</organism>
<dbReference type="Pfam" id="PF15566">
    <property type="entry name" value="Imm32"/>
    <property type="match status" value="1"/>
</dbReference>